<dbReference type="SUPFAM" id="SSF53901">
    <property type="entry name" value="Thiolase-like"/>
    <property type="match status" value="1"/>
</dbReference>
<evidence type="ECO:0000313" key="2">
    <source>
        <dbReference type="EMBL" id="SHM95523.1"/>
    </source>
</evidence>
<accession>A0A1M7MWU2</accession>
<reference evidence="3" key="1">
    <citation type="submission" date="2016-11" db="EMBL/GenBank/DDBJ databases">
        <authorList>
            <person name="Varghese N."/>
            <person name="Submissions S."/>
        </authorList>
    </citation>
    <scope>NUCLEOTIDE SEQUENCE [LARGE SCALE GENOMIC DNA]</scope>
    <source>
        <strain evidence="3">DSM 24724</strain>
    </source>
</reference>
<sequence>MKFYIENSYCIGPFDHHDFKDFATQKATEGNVYKTIEPDYYECLKTHIVRRGSRSAKFGMYAALKCMENRNKDHIDGIIVSTSLGGLRNFEDFTLQMIDQEEVNLSPNPFIQSLHSTLSGNLALELETNVYNITYTNRGNAFETALLDARMNLMEGHSEILLGASDEISLNYQFSVLKDNFLNHKDSSEGCLGEGAAFFRLLKEKNQNSITVEEVVTFYGIDDEMFKKEISNLLDRNGILPENIDVIISGLKDNFSHDRLSKESTIYYKNFVGEYPTSISFALWLGENMIRENIIPDVFHKSSTKAIGNVLIINEYRKYKSIIILSK</sequence>
<name>A0A1M7MWU2_9FLAO</name>
<evidence type="ECO:0000259" key="1">
    <source>
        <dbReference type="Pfam" id="PF13723"/>
    </source>
</evidence>
<dbReference type="EMBL" id="FRBT01000015">
    <property type="protein sequence ID" value="SHM95523.1"/>
    <property type="molecule type" value="Genomic_DNA"/>
</dbReference>
<dbReference type="GO" id="GO:0016746">
    <property type="term" value="F:acyltransferase activity"/>
    <property type="evidence" value="ECO:0007669"/>
    <property type="project" value="InterPro"/>
</dbReference>
<dbReference type="OrthoDB" id="1404523at2"/>
<dbReference type="Pfam" id="PF13723">
    <property type="entry name" value="Ketoacyl-synt_2"/>
    <property type="match status" value="1"/>
</dbReference>
<organism evidence="2 3">
    <name type="scientific">Flavobacterium chilense</name>
    <dbReference type="NCBI Taxonomy" id="946677"/>
    <lineage>
        <taxon>Bacteria</taxon>
        <taxon>Pseudomonadati</taxon>
        <taxon>Bacteroidota</taxon>
        <taxon>Flavobacteriia</taxon>
        <taxon>Flavobacteriales</taxon>
        <taxon>Flavobacteriaceae</taxon>
        <taxon>Flavobacterium</taxon>
    </lineage>
</organism>
<gene>
    <name evidence="2" type="ORF">SAMN05444484_11524</name>
</gene>
<dbReference type="RefSeq" id="WP_068845829.1">
    <property type="nucleotide sequence ID" value="NZ_FRBT01000015.1"/>
</dbReference>
<keyword evidence="3" id="KW-1185">Reference proteome</keyword>
<proteinExistence type="predicted"/>
<protein>
    <submittedName>
        <fullName evidence="2">Beta-ketoacyl synthase, N-terminal domain</fullName>
    </submittedName>
</protein>
<dbReference type="Gene3D" id="3.40.47.10">
    <property type="match status" value="1"/>
</dbReference>
<dbReference type="AlphaFoldDB" id="A0A1M7MWU2"/>
<dbReference type="InterPro" id="IPR014030">
    <property type="entry name" value="Ketoacyl_synth_N"/>
</dbReference>
<evidence type="ECO:0000313" key="3">
    <source>
        <dbReference type="Proteomes" id="UP000184028"/>
    </source>
</evidence>
<dbReference type="Proteomes" id="UP000184028">
    <property type="component" value="Unassembled WGS sequence"/>
</dbReference>
<feature type="domain" description="Beta-ketoacyl synthase-like N-terminal" evidence="1">
    <location>
        <begin position="44"/>
        <end position="168"/>
    </location>
</feature>
<dbReference type="InterPro" id="IPR016039">
    <property type="entry name" value="Thiolase-like"/>
</dbReference>
<dbReference type="STRING" id="946677.SAMN05444484_11524"/>